<gene>
    <name evidence="6" type="ORF">EVEC_LOCUS9914</name>
</gene>
<dbReference type="OrthoDB" id="47475at2759"/>
<keyword evidence="7" id="KW-1185">Reference proteome</keyword>
<evidence type="ECO:0000256" key="1">
    <source>
        <dbReference type="ARBA" id="ARBA00001231"/>
    </source>
</evidence>
<organism evidence="6 7">
    <name type="scientific">Enterobius vermicularis</name>
    <name type="common">Human pinworm</name>
    <dbReference type="NCBI Taxonomy" id="51028"/>
    <lineage>
        <taxon>Eukaryota</taxon>
        <taxon>Metazoa</taxon>
        <taxon>Ecdysozoa</taxon>
        <taxon>Nematoda</taxon>
        <taxon>Chromadorea</taxon>
        <taxon>Rhabditida</taxon>
        <taxon>Spirurina</taxon>
        <taxon>Oxyuridomorpha</taxon>
        <taxon>Oxyuroidea</taxon>
        <taxon>Oxyuridae</taxon>
        <taxon>Enterobius</taxon>
    </lineage>
</organism>
<dbReference type="CDD" id="cd06565">
    <property type="entry name" value="GH20_GcnA-like"/>
    <property type="match status" value="1"/>
</dbReference>
<dbReference type="Proteomes" id="UP000274131">
    <property type="component" value="Unassembled WGS sequence"/>
</dbReference>
<dbReference type="InterPro" id="IPR015883">
    <property type="entry name" value="Glyco_hydro_20_cat"/>
</dbReference>
<evidence type="ECO:0000313" key="6">
    <source>
        <dbReference type="EMBL" id="VDD95163.1"/>
    </source>
</evidence>
<dbReference type="PANTHER" id="PTHR21040">
    <property type="entry name" value="BCDNA.GH04120"/>
    <property type="match status" value="1"/>
</dbReference>
<reference evidence="6 7" key="1">
    <citation type="submission" date="2018-10" db="EMBL/GenBank/DDBJ databases">
        <authorList>
            <consortium name="Pathogen Informatics"/>
        </authorList>
    </citation>
    <scope>NUCLEOTIDE SEQUENCE [LARGE SCALE GENOMIC DNA]</scope>
</reference>
<dbReference type="EMBL" id="UXUI01010379">
    <property type="protein sequence ID" value="VDD95163.1"/>
    <property type="molecule type" value="Genomic_DNA"/>
</dbReference>
<protein>
    <recommendedName>
        <fullName evidence="3">beta-N-acetylhexosaminidase</fullName>
        <ecNumber evidence="3">3.2.1.52</ecNumber>
    </recommendedName>
</protein>
<comment type="similarity">
    <text evidence="2">Belongs to the glycosyl hydrolase 20 family.</text>
</comment>
<dbReference type="GO" id="GO:0004563">
    <property type="term" value="F:beta-N-acetylhexosaminidase activity"/>
    <property type="evidence" value="ECO:0007669"/>
    <property type="project" value="UniProtKB-EC"/>
</dbReference>
<evidence type="ECO:0000256" key="2">
    <source>
        <dbReference type="ARBA" id="ARBA00006285"/>
    </source>
</evidence>
<dbReference type="InterPro" id="IPR017853">
    <property type="entry name" value="GH"/>
</dbReference>
<feature type="domain" description="Glycoside hydrolase family 20 catalytic" evidence="5">
    <location>
        <begin position="62"/>
        <end position="219"/>
    </location>
</feature>
<name>A0A3P6IR96_ENTVE</name>
<proteinExistence type="inferred from homology"/>
<sequence length="534" mass="61394">MKNVAFQIDFYDNVLIHFDLKGAPPKVHYLIEIFKIARSNGATGILLEWEDTFPWSGILEQNRASEAYTIEEVDKILGAATRLGLTVVPLVQTFGHLEWILKVEKFRRYRENDIYPQVVCLADNEGVDLVKEAIKQVINVHKKYGITYFHIGGDEAFEYGVCEKDVQWFRDNPGSTKEILAAQHLKKIAEYVQSLIPGVRVLAWHDMIKDYPQTLIKETGLSDIIEPVVWDYSETLQQQSDMTWKMLSLSFSTVWGSSAYKGANTPSTQEISLIHYMRNNQAWLSHKKLYGKYFKNFRGLILTGWSRYDHFAVLTELLVSAIPSLVLNLQVARVGPTGYEALIVNETAKALRCSNTITITEPATLTTCVFPGVEVFKIIHGDLPELKTRLKFDLDSNHQLKGWLGRMNIRHNYTQQWYLSALSVMLLPLQRNLLTIEEKMRVAMSRMYSDNTIDEWLYEYFDPTAEKIQRYLDALERLSKIKTYPVRSFEIRRDLRQTAISGGHNATVLRAFHVLKVVAVVVYLLLKICEIEAV</sequence>
<evidence type="ECO:0000256" key="3">
    <source>
        <dbReference type="ARBA" id="ARBA00012663"/>
    </source>
</evidence>
<dbReference type="Pfam" id="PF00728">
    <property type="entry name" value="Glyco_hydro_20"/>
    <property type="match status" value="1"/>
</dbReference>
<dbReference type="Gene3D" id="3.20.20.80">
    <property type="entry name" value="Glycosidases"/>
    <property type="match status" value="1"/>
</dbReference>
<dbReference type="InterPro" id="IPR038901">
    <property type="entry name" value="HEXDC-like"/>
</dbReference>
<dbReference type="GO" id="GO:0005975">
    <property type="term" value="P:carbohydrate metabolic process"/>
    <property type="evidence" value="ECO:0007669"/>
    <property type="project" value="InterPro"/>
</dbReference>
<dbReference type="PANTHER" id="PTHR21040:SF4">
    <property type="entry name" value="BETA-N-ACETYLHEXOSAMINIDASE"/>
    <property type="match status" value="1"/>
</dbReference>
<evidence type="ECO:0000313" key="7">
    <source>
        <dbReference type="Proteomes" id="UP000274131"/>
    </source>
</evidence>
<evidence type="ECO:0000256" key="4">
    <source>
        <dbReference type="ARBA" id="ARBA00022801"/>
    </source>
</evidence>
<dbReference type="STRING" id="51028.A0A3P6IR96"/>
<comment type="catalytic activity">
    <reaction evidence="1">
        <text>Hydrolysis of terminal non-reducing N-acetyl-D-hexosamine residues in N-acetyl-beta-D-hexosaminides.</text>
        <dbReference type="EC" id="3.2.1.52"/>
    </reaction>
</comment>
<keyword evidence="4" id="KW-0378">Hydrolase</keyword>
<dbReference type="AlphaFoldDB" id="A0A3P6IR96"/>
<accession>A0A3P6IR96</accession>
<dbReference type="EC" id="3.2.1.52" evidence="3"/>
<dbReference type="SUPFAM" id="SSF51445">
    <property type="entry name" value="(Trans)glycosidases"/>
    <property type="match status" value="1"/>
</dbReference>
<evidence type="ECO:0000259" key="5">
    <source>
        <dbReference type="Pfam" id="PF00728"/>
    </source>
</evidence>